<dbReference type="InterPro" id="IPR010982">
    <property type="entry name" value="Lambda_DNA-bd_dom_sf"/>
</dbReference>
<sequence length="149" mass="16616">MAGTPEDGERSFAERLGNLIATVHPPDRKPYSYREIAKGVADLTGVSMSATHVQQLAVGARRDPKRSHIQALARFFGVPVTYFFDEDVAERVDGQVAEVVAWRDTEARDLAQRAMRLSPRDRETVTTLVDQLNSYDAARDGSRRGRKAE</sequence>
<dbReference type="GO" id="GO:0003677">
    <property type="term" value="F:DNA binding"/>
    <property type="evidence" value="ECO:0007669"/>
    <property type="project" value="InterPro"/>
</dbReference>
<protein>
    <recommendedName>
        <fullName evidence="3">Transcriptional regulator, contains XRE-family HTH domain</fullName>
    </recommendedName>
</protein>
<dbReference type="RefSeq" id="WP_091627754.1">
    <property type="nucleotide sequence ID" value="NZ_FOEF01000025.1"/>
</dbReference>
<dbReference type="Gene3D" id="1.10.260.40">
    <property type="entry name" value="lambda repressor-like DNA-binding domains"/>
    <property type="match status" value="1"/>
</dbReference>
<evidence type="ECO:0000313" key="1">
    <source>
        <dbReference type="EMBL" id="SEP53224.1"/>
    </source>
</evidence>
<dbReference type="EMBL" id="FOEF01000025">
    <property type="protein sequence ID" value="SEP53224.1"/>
    <property type="molecule type" value="Genomic_DNA"/>
</dbReference>
<dbReference type="InterPro" id="IPR001387">
    <property type="entry name" value="Cro/C1-type_HTH"/>
</dbReference>
<accession>A0A1H8YLZ0</accession>
<dbReference type="OrthoDB" id="2679623at2"/>
<reference evidence="1 2" key="1">
    <citation type="submission" date="2016-10" db="EMBL/GenBank/DDBJ databases">
        <authorList>
            <person name="de Groot N.N."/>
        </authorList>
    </citation>
    <scope>NUCLEOTIDE SEQUENCE [LARGE SCALE GENOMIC DNA]</scope>
    <source>
        <strain evidence="1 2">DSM 44993</strain>
    </source>
</reference>
<gene>
    <name evidence="1" type="ORF">SAMN04489732_12562</name>
</gene>
<dbReference type="AlphaFoldDB" id="A0A1H8YLZ0"/>
<dbReference type="STRING" id="394193.SAMN04489732_12562"/>
<proteinExistence type="predicted"/>
<keyword evidence="2" id="KW-1185">Reference proteome</keyword>
<name>A0A1H8YLZ0_9PSEU</name>
<evidence type="ECO:0000313" key="2">
    <source>
        <dbReference type="Proteomes" id="UP000198582"/>
    </source>
</evidence>
<evidence type="ECO:0008006" key="3">
    <source>
        <dbReference type="Google" id="ProtNLM"/>
    </source>
</evidence>
<dbReference type="CDD" id="cd00093">
    <property type="entry name" value="HTH_XRE"/>
    <property type="match status" value="1"/>
</dbReference>
<dbReference type="Proteomes" id="UP000198582">
    <property type="component" value="Unassembled WGS sequence"/>
</dbReference>
<organism evidence="1 2">
    <name type="scientific">Amycolatopsis saalfeldensis</name>
    <dbReference type="NCBI Taxonomy" id="394193"/>
    <lineage>
        <taxon>Bacteria</taxon>
        <taxon>Bacillati</taxon>
        <taxon>Actinomycetota</taxon>
        <taxon>Actinomycetes</taxon>
        <taxon>Pseudonocardiales</taxon>
        <taxon>Pseudonocardiaceae</taxon>
        <taxon>Amycolatopsis</taxon>
    </lineage>
</organism>